<keyword evidence="2" id="KW-0808">Transferase</keyword>
<proteinExistence type="predicted"/>
<dbReference type="Gene3D" id="3.40.47.10">
    <property type="match status" value="1"/>
</dbReference>
<dbReference type="GO" id="GO:0005739">
    <property type="term" value="C:mitochondrion"/>
    <property type="evidence" value="ECO:0007669"/>
    <property type="project" value="TreeGrafter"/>
</dbReference>
<dbReference type="InterPro" id="IPR014031">
    <property type="entry name" value="Ketoacyl_synth_C"/>
</dbReference>
<organism evidence="3 4">
    <name type="scientific">Paramuricea clavata</name>
    <name type="common">Red gorgonian</name>
    <name type="synonym">Violescent sea-whip</name>
    <dbReference type="NCBI Taxonomy" id="317549"/>
    <lineage>
        <taxon>Eukaryota</taxon>
        <taxon>Metazoa</taxon>
        <taxon>Cnidaria</taxon>
        <taxon>Anthozoa</taxon>
        <taxon>Octocorallia</taxon>
        <taxon>Malacalcyonacea</taxon>
        <taxon>Plexauridae</taxon>
        <taxon>Paramuricea</taxon>
    </lineage>
</organism>
<evidence type="ECO:0000313" key="4">
    <source>
        <dbReference type="Proteomes" id="UP001152795"/>
    </source>
</evidence>
<evidence type="ECO:0000313" key="3">
    <source>
        <dbReference type="EMBL" id="CAB3979120.1"/>
    </source>
</evidence>
<dbReference type="EMBL" id="CACRXK020000170">
    <property type="protein sequence ID" value="CAB3979120.1"/>
    <property type="molecule type" value="Genomic_DNA"/>
</dbReference>
<dbReference type="EC" id="2.3.1.41" evidence="1"/>
<dbReference type="PANTHER" id="PTHR11712:SF336">
    <property type="entry name" value="3-OXOACYL-[ACYL-CARRIER-PROTEIN] SYNTHASE, MITOCHONDRIAL"/>
    <property type="match status" value="1"/>
</dbReference>
<dbReference type="OrthoDB" id="5334845at2759"/>
<keyword evidence="4" id="KW-1185">Reference proteome</keyword>
<dbReference type="InterPro" id="IPR016039">
    <property type="entry name" value="Thiolase-like"/>
</dbReference>
<dbReference type="SUPFAM" id="SSF53901">
    <property type="entry name" value="Thiolase-like"/>
    <property type="match status" value="1"/>
</dbReference>
<accession>A0A7D9D7N6</accession>
<dbReference type="Proteomes" id="UP001152795">
    <property type="component" value="Unassembled WGS sequence"/>
</dbReference>
<dbReference type="AlphaFoldDB" id="A0A7D9D7N6"/>
<reference evidence="3" key="1">
    <citation type="submission" date="2020-04" db="EMBL/GenBank/DDBJ databases">
        <authorList>
            <person name="Alioto T."/>
            <person name="Alioto T."/>
            <person name="Gomez Garrido J."/>
        </authorList>
    </citation>
    <scope>NUCLEOTIDE SEQUENCE</scope>
    <source>
        <strain evidence="3">A484AB</strain>
    </source>
</reference>
<evidence type="ECO:0000256" key="2">
    <source>
        <dbReference type="ARBA" id="ARBA00022679"/>
    </source>
</evidence>
<dbReference type="GO" id="GO:0006633">
    <property type="term" value="P:fatty acid biosynthetic process"/>
    <property type="evidence" value="ECO:0007669"/>
    <property type="project" value="TreeGrafter"/>
</dbReference>
<sequence>MKSNHSLKNLIAENSIGNRIWFNVPTSNGLTTVFPTEWCIWRDYVGSTGHLLGAAGAIEAVFTTLAVHEGVAPPTLNLHEVSSKSEFNLNYVPNKCEELLVGKGKRRIALSNSFGFGGTNACLCIGEVL</sequence>
<evidence type="ECO:0000256" key="1">
    <source>
        <dbReference type="ARBA" id="ARBA00013191"/>
    </source>
</evidence>
<dbReference type="GO" id="GO:0004315">
    <property type="term" value="F:3-oxoacyl-[acyl-carrier-protein] synthase activity"/>
    <property type="evidence" value="ECO:0007669"/>
    <property type="project" value="UniProtKB-EC"/>
</dbReference>
<comment type="caution">
    <text evidence="3">The sequence shown here is derived from an EMBL/GenBank/DDBJ whole genome shotgun (WGS) entry which is preliminary data.</text>
</comment>
<name>A0A7D9D7N6_PARCT</name>
<gene>
    <name evidence="3" type="ORF">PACLA_8A051254</name>
</gene>
<protein>
    <recommendedName>
        <fullName evidence="1">beta-ketoacyl-[acyl-carrier-protein] synthase I</fullName>
        <ecNumber evidence="1">2.3.1.41</ecNumber>
    </recommendedName>
</protein>
<dbReference type="PANTHER" id="PTHR11712">
    <property type="entry name" value="POLYKETIDE SYNTHASE-RELATED"/>
    <property type="match status" value="1"/>
</dbReference>
<dbReference type="InterPro" id="IPR000794">
    <property type="entry name" value="Beta-ketoacyl_synthase"/>
</dbReference>
<dbReference type="Pfam" id="PF02801">
    <property type="entry name" value="Ketoacyl-synt_C"/>
    <property type="match status" value="1"/>
</dbReference>